<sequence>MHEEKHNNRHFFFTHKYIAHKNLLINS</sequence>
<accession>A0AAV2BMD0</accession>
<evidence type="ECO:0000313" key="2">
    <source>
        <dbReference type="Proteomes" id="UP001497382"/>
    </source>
</evidence>
<gene>
    <name evidence="1" type="ORF">LARSCL_LOCUS19876</name>
</gene>
<proteinExistence type="predicted"/>
<protein>
    <submittedName>
        <fullName evidence="1">Uncharacterized protein</fullName>
    </submittedName>
</protein>
<keyword evidence="2" id="KW-1185">Reference proteome</keyword>
<name>A0AAV2BMD0_9ARAC</name>
<dbReference type="Proteomes" id="UP001497382">
    <property type="component" value="Unassembled WGS sequence"/>
</dbReference>
<reference evidence="1 2" key="1">
    <citation type="submission" date="2024-04" db="EMBL/GenBank/DDBJ databases">
        <authorList>
            <person name="Rising A."/>
            <person name="Reimegard J."/>
            <person name="Sonavane S."/>
            <person name="Akerstrom W."/>
            <person name="Nylinder S."/>
            <person name="Hedman E."/>
            <person name="Kallberg Y."/>
        </authorList>
    </citation>
    <scope>NUCLEOTIDE SEQUENCE [LARGE SCALE GENOMIC DNA]</scope>
</reference>
<evidence type="ECO:0000313" key="1">
    <source>
        <dbReference type="EMBL" id="CAL1296614.1"/>
    </source>
</evidence>
<dbReference type="EMBL" id="CAXIEN010000401">
    <property type="protein sequence ID" value="CAL1296614.1"/>
    <property type="molecule type" value="Genomic_DNA"/>
</dbReference>
<comment type="caution">
    <text evidence="1">The sequence shown here is derived from an EMBL/GenBank/DDBJ whole genome shotgun (WGS) entry which is preliminary data.</text>
</comment>
<dbReference type="AlphaFoldDB" id="A0AAV2BMD0"/>
<organism evidence="1 2">
    <name type="scientific">Larinioides sclopetarius</name>
    <dbReference type="NCBI Taxonomy" id="280406"/>
    <lineage>
        <taxon>Eukaryota</taxon>
        <taxon>Metazoa</taxon>
        <taxon>Ecdysozoa</taxon>
        <taxon>Arthropoda</taxon>
        <taxon>Chelicerata</taxon>
        <taxon>Arachnida</taxon>
        <taxon>Araneae</taxon>
        <taxon>Araneomorphae</taxon>
        <taxon>Entelegynae</taxon>
        <taxon>Araneoidea</taxon>
        <taxon>Araneidae</taxon>
        <taxon>Larinioides</taxon>
    </lineage>
</organism>